<keyword evidence="7 9" id="KW-1133">Transmembrane helix</keyword>
<feature type="transmembrane region" description="Helical" evidence="9">
    <location>
        <begin position="161"/>
        <end position="182"/>
    </location>
</feature>
<dbReference type="Pfam" id="PF03186">
    <property type="entry name" value="CobD_Cbib"/>
    <property type="match status" value="1"/>
</dbReference>
<evidence type="ECO:0000256" key="2">
    <source>
        <dbReference type="ARBA" id="ARBA00004953"/>
    </source>
</evidence>
<keyword evidence="11" id="KW-1185">Reference proteome</keyword>
<comment type="subcellular location">
    <subcellularLocation>
        <location evidence="1 9">Cell membrane</location>
        <topology evidence="1 9">Multi-pass membrane protein</topology>
    </subcellularLocation>
</comment>
<comment type="pathway">
    <text evidence="2 9">Cofactor biosynthesis; adenosylcobalamin biosynthesis.</text>
</comment>
<keyword evidence="4 9" id="KW-1003">Cell membrane</keyword>
<dbReference type="NCBIfam" id="TIGR00380">
    <property type="entry name" value="cobal_cbiB"/>
    <property type="match status" value="1"/>
</dbReference>
<evidence type="ECO:0000256" key="4">
    <source>
        <dbReference type="ARBA" id="ARBA00022475"/>
    </source>
</evidence>
<reference evidence="10 11" key="1">
    <citation type="submission" date="2024-08" db="EMBL/GenBank/DDBJ databases">
        <authorList>
            <person name="Lu H."/>
        </authorList>
    </citation>
    <scope>NUCLEOTIDE SEQUENCE [LARGE SCALE GENOMIC DNA]</scope>
    <source>
        <strain evidence="10 11">LKC17W</strain>
    </source>
</reference>
<evidence type="ECO:0000256" key="9">
    <source>
        <dbReference type="HAMAP-Rule" id="MF_00024"/>
    </source>
</evidence>
<evidence type="ECO:0000256" key="8">
    <source>
        <dbReference type="ARBA" id="ARBA00023136"/>
    </source>
</evidence>
<dbReference type="HAMAP" id="MF_00024">
    <property type="entry name" value="CobD_CbiB"/>
    <property type="match status" value="1"/>
</dbReference>
<name>A0ABW7FL97_9BURK</name>
<evidence type="ECO:0000256" key="5">
    <source>
        <dbReference type="ARBA" id="ARBA00022573"/>
    </source>
</evidence>
<keyword evidence="5 9" id="KW-0169">Cobalamin biosynthesis</keyword>
<gene>
    <name evidence="10" type="primary">cbiB</name>
    <name evidence="9" type="synonym">cobD</name>
    <name evidence="10" type="ORF">ACG0Z3_15530</name>
</gene>
<organism evidence="10 11">
    <name type="scientific">Pelomonas margarita</name>
    <dbReference type="NCBI Taxonomy" id="3299031"/>
    <lineage>
        <taxon>Bacteria</taxon>
        <taxon>Pseudomonadati</taxon>
        <taxon>Pseudomonadota</taxon>
        <taxon>Betaproteobacteria</taxon>
        <taxon>Burkholderiales</taxon>
        <taxon>Sphaerotilaceae</taxon>
        <taxon>Roseateles</taxon>
    </lineage>
</organism>
<dbReference type="PANTHER" id="PTHR34308">
    <property type="entry name" value="COBALAMIN BIOSYNTHESIS PROTEIN CBIB"/>
    <property type="match status" value="1"/>
</dbReference>
<evidence type="ECO:0000256" key="7">
    <source>
        <dbReference type="ARBA" id="ARBA00022989"/>
    </source>
</evidence>
<sequence>MAWLLTLSILIALLVDRLGEPPAWMHPVVGMGRYLGLFKLTRLPPALAFIAGALAWIAGAALVAFVALWLEGWVLMALQPWASPLRLAGAALLLGLLLKPLLAWRMLADEAVAVETALAGSLDAGRARLSRLVSRDTSALTATEVREAAIETLAENLNDSVVAPLFWFAILGLPGAAIYRFANTADAMWGYRDEREWSGKWAARADDVLSWIPARLTALLIALPSLRLLREARRTPSPNSGWPMAAMALRLGLRLGKPGVYTLNADGRQPASDDLQAARAVAWHAVALGAALIALLAWTLRS</sequence>
<dbReference type="RefSeq" id="WP_394398989.1">
    <property type="nucleotide sequence ID" value="NZ_JBIGHW010000008.1"/>
</dbReference>
<evidence type="ECO:0000256" key="3">
    <source>
        <dbReference type="ARBA" id="ARBA00006263"/>
    </source>
</evidence>
<comment type="similarity">
    <text evidence="3 9">Belongs to the CobD/CbiB family.</text>
</comment>
<dbReference type="InterPro" id="IPR004485">
    <property type="entry name" value="Cobalamin_biosynth_CobD/CbiB"/>
</dbReference>
<evidence type="ECO:0000313" key="11">
    <source>
        <dbReference type="Proteomes" id="UP001606301"/>
    </source>
</evidence>
<evidence type="ECO:0000313" key="10">
    <source>
        <dbReference type="EMBL" id="MFG6442096.1"/>
    </source>
</evidence>
<evidence type="ECO:0000256" key="1">
    <source>
        <dbReference type="ARBA" id="ARBA00004651"/>
    </source>
</evidence>
<dbReference type="Proteomes" id="UP001606301">
    <property type="component" value="Unassembled WGS sequence"/>
</dbReference>
<dbReference type="EMBL" id="JBIGHW010000008">
    <property type="protein sequence ID" value="MFG6442096.1"/>
    <property type="molecule type" value="Genomic_DNA"/>
</dbReference>
<comment type="caution">
    <text evidence="9">Lacks conserved residue(s) required for the propagation of feature annotation.</text>
</comment>
<keyword evidence="8 9" id="KW-0472">Membrane</keyword>
<dbReference type="PANTHER" id="PTHR34308:SF1">
    <property type="entry name" value="COBALAMIN BIOSYNTHESIS PROTEIN CBIB"/>
    <property type="match status" value="1"/>
</dbReference>
<protein>
    <recommendedName>
        <fullName evidence="9">Cobalamin biosynthesis protein CobD</fullName>
    </recommendedName>
</protein>
<feature type="transmembrane region" description="Helical" evidence="9">
    <location>
        <begin position="281"/>
        <end position="300"/>
    </location>
</feature>
<keyword evidence="6 9" id="KW-0812">Transmembrane</keyword>
<comment type="caution">
    <text evidence="10">The sequence shown here is derived from an EMBL/GenBank/DDBJ whole genome shotgun (WGS) entry which is preliminary data.</text>
</comment>
<proteinExistence type="inferred from homology"/>
<accession>A0ABW7FL97</accession>
<feature type="transmembrane region" description="Helical" evidence="9">
    <location>
        <begin position="81"/>
        <end position="98"/>
    </location>
</feature>
<evidence type="ECO:0000256" key="6">
    <source>
        <dbReference type="ARBA" id="ARBA00022692"/>
    </source>
</evidence>
<feature type="transmembrane region" description="Helical" evidence="9">
    <location>
        <begin position="43"/>
        <end position="69"/>
    </location>
</feature>
<comment type="function">
    <text evidence="9">Converts cobyric acid to cobinamide by the addition of aminopropanol on the F carboxylic group.</text>
</comment>